<evidence type="ECO:0000313" key="2">
    <source>
        <dbReference type="Proteomes" id="UP000237925"/>
    </source>
</evidence>
<dbReference type="KEGG" id="mela:C6568_15930"/>
<organism evidence="1 2">
    <name type="scientific">Melaminivora suipulveris</name>
    <dbReference type="NCBI Taxonomy" id="2109913"/>
    <lineage>
        <taxon>Bacteria</taxon>
        <taxon>Pseudomonadati</taxon>
        <taxon>Pseudomonadota</taxon>
        <taxon>Betaproteobacteria</taxon>
        <taxon>Burkholderiales</taxon>
        <taxon>Comamonadaceae</taxon>
        <taxon>Melaminivora</taxon>
    </lineage>
</organism>
<dbReference type="AlphaFoldDB" id="A0A2R3QFU2"/>
<dbReference type="OrthoDB" id="8908641at2"/>
<gene>
    <name evidence="1" type="ORF">C6568_15930</name>
</gene>
<evidence type="ECO:0000313" key="1">
    <source>
        <dbReference type="EMBL" id="AVO50554.1"/>
    </source>
</evidence>
<proteinExistence type="predicted"/>
<keyword evidence="2" id="KW-1185">Reference proteome</keyword>
<accession>A0A2R3QFU2</accession>
<sequence length="133" mass="14461">MSTPLGHLAFDRGIDRITHAQQQDLPALPERAQAPPPDASTQPQLESLLALPTLDDTLTAALRPQLAQRDLLMPARFSEALQGALAQLGAAAEQAQQAAPEDARTLNRALRLLKEESSLRELAQMYRSALYQG</sequence>
<name>A0A2R3QFU2_9BURK</name>
<dbReference type="RefSeq" id="WP_106685005.1">
    <property type="nucleotide sequence ID" value="NZ_CP027667.1"/>
</dbReference>
<dbReference type="InterPro" id="IPR012672">
    <property type="entry name" value="T3SS_YscX"/>
</dbReference>
<reference evidence="1 2" key="1">
    <citation type="submission" date="2018-03" db="EMBL/GenBank/DDBJ databases">
        <title>Genome sequencing of Melaminivora sp.</title>
        <authorList>
            <person name="Kim S.-J."/>
            <person name="Heo J."/>
            <person name="Ahn J.-H."/>
            <person name="Kwon S.-W."/>
        </authorList>
    </citation>
    <scope>NUCLEOTIDE SEQUENCE [LARGE SCALE GENOMIC DNA]</scope>
    <source>
        <strain evidence="1 2">SC2-9</strain>
    </source>
</reference>
<protein>
    <submittedName>
        <fullName evidence="1">Uncharacterized protein</fullName>
    </submittedName>
</protein>
<dbReference type="EMBL" id="CP027667">
    <property type="protein sequence ID" value="AVO50554.1"/>
    <property type="molecule type" value="Genomic_DNA"/>
</dbReference>
<dbReference type="Pfam" id="PF09474">
    <property type="entry name" value="Type_III_YscX"/>
    <property type="match status" value="1"/>
</dbReference>
<dbReference type="Proteomes" id="UP000237925">
    <property type="component" value="Chromosome"/>
</dbReference>